<dbReference type="Proteomes" id="UP000095287">
    <property type="component" value="Unplaced"/>
</dbReference>
<name>A0A1I8AL74_9BILA</name>
<accession>A0A1I8AL74</accession>
<dbReference type="WBParaSite" id="L893_g6744.t1">
    <property type="protein sequence ID" value="L893_g6744.t1"/>
    <property type="gene ID" value="L893_g6744"/>
</dbReference>
<keyword evidence="1" id="KW-1185">Reference proteome</keyword>
<organism evidence="1 2">
    <name type="scientific">Steinernema glaseri</name>
    <dbReference type="NCBI Taxonomy" id="37863"/>
    <lineage>
        <taxon>Eukaryota</taxon>
        <taxon>Metazoa</taxon>
        <taxon>Ecdysozoa</taxon>
        <taxon>Nematoda</taxon>
        <taxon>Chromadorea</taxon>
        <taxon>Rhabditida</taxon>
        <taxon>Tylenchina</taxon>
        <taxon>Panagrolaimomorpha</taxon>
        <taxon>Strongyloidoidea</taxon>
        <taxon>Steinernematidae</taxon>
        <taxon>Steinernema</taxon>
    </lineage>
</organism>
<evidence type="ECO:0000313" key="2">
    <source>
        <dbReference type="WBParaSite" id="L893_g6744.t1"/>
    </source>
</evidence>
<dbReference type="AlphaFoldDB" id="A0A1I8AL74"/>
<proteinExistence type="predicted"/>
<sequence length="102" mass="11204">MFEAIHSMQIDSFFTTLRAAVPSFESGWHTSVEIHFPMNRAIKLVSNLFGVVIGDYCAESGSYPPMKMTSGRAKNKVQSETIVGVYPPVVGHLSQRALESSP</sequence>
<protein>
    <submittedName>
        <fullName evidence="2">Transposase</fullName>
    </submittedName>
</protein>
<evidence type="ECO:0000313" key="1">
    <source>
        <dbReference type="Proteomes" id="UP000095287"/>
    </source>
</evidence>
<reference evidence="2" key="1">
    <citation type="submission" date="2016-11" db="UniProtKB">
        <authorList>
            <consortium name="WormBaseParasite"/>
        </authorList>
    </citation>
    <scope>IDENTIFICATION</scope>
</reference>